<proteinExistence type="predicted"/>
<sequence>MILSALMSGVIEPQLAEHFSKATDIQQKFLGAFFY</sequence>
<evidence type="ECO:0000313" key="2">
    <source>
        <dbReference type="Proteomes" id="UP000537141"/>
    </source>
</evidence>
<dbReference type="EMBL" id="JACHHU010000010">
    <property type="protein sequence ID" value="MBB6543073.1"/>
    <property type="molecule type" value="Genomic_DNA"/>
</dbReference>
<reference evidence="1 2" key="1">
    <citation type="submission" date="2020-08" db="EMBL/GenBank/DDBJ databases">
        <title>Genomic Encyclopedia of Type Strains, Phase IV (KMG-IV): sequencing the most valuable type-strain genomes for metagenomic binning, comparative biology and taxonomic classification.</title>
        <authorList>
            <person name="Goeker M."/>
        </authorList>
    </citation>
    <scope>NUCLEOTIDE SEQUENCE [LARGE SCALE GENOMIC DNA]</scope>
    <source>
        <strain evidence="1 2">DSM 26287</strain>
    </source>
</reference>
<comment type="caution">
    <text evidence="1">The sequence shown here is derived from an EMBL/GenBank/DDBJ whole genome shotgun (WGS) entry which is preliminary data.</text>
</comment>
<evidence type="ECO:0000313" key="1">
    <source>
        <dbReference type="EMBL" id="MBB6543073.1"/>
    </source>
</evidence>
<organism evidence="1 2">
    <name type="scientific">Thalassotalea piscium</name>
    <dbReference type="NCBI Taxonomy" id="1230533"/>
    <lineage>
        <taxon>Bacteria</taxon>
        <taxon>Pseudomonadati</taxon>
        <taxon>Pseudomonadota</taxon>
        <taxon>Gammaproteobacteria</taxon>
        <taxon>Alteromonadales</taxon>
        <taxon>Colwelliaceae</taxon>
        <taxon>Thalassotalea</taxon>
    </lineage>
</organism>
<keyword evidence="2" id="KW-1185">Reference proteome</keyword>
<dbReference type="Proteomes" id="UP000537141">
    <property type="component" value="Unassembled WGS sequence"/>
</dbReference>
<protein>
    <submittedName>
        <fullName evidence="1">Uncharacterized protein</fullName>
    </submittedName>
</protein>
<name>A0A7X0TTE5_9GAMM</name>
<accession>A0A7X0TTE5</accession>
<dbReference type="AlphaFoldDB" id="A0A7X0TTE5"/>
<gene>
    <name evidence="1" type="ORF">HNQ55_001580</name>
</gene>